<evidence type="ECO:0000256" key="11">
    <source>
        <dbReference type="ARBA" id="ARBA00023136"/>
    </source>
</evidence>
<dbReference type="GO" id="GO:0016020">
    <property type="term" value="C:membrane"/>
    <property type="evidence" value="ECO:0007669"/>
    <property type="project" value="UniProtKB-SubCell"/>
</dbReference>
<dbReference type="Pfam" id="PF13506">
    <property type="entry name" value="Glyco_transf_21"/>
    <property type="match status" value="1"/>
</dbReference>
<comment type="pathway">
    <text evidence="3">Sphingolipid metabolism.</text>
</comment>
<organism evidence="16 17">
    <name type="scientific">Tieghemiomyces parasiticus</name>
    <dbReference type="NCBI Taxonomy" id="78921"/>
    <lineage>
        <taxon>Eukaryota</taxon>
        <taxon>Fungi</taxon>
        <taxon>Fungi incertae sedis</taxon>
        <taxon>Zoopagomycota</taxon>
        <taxon>Kickxellomycotina</taxon>
        <taxon>Dimargaritomycetes</taxon>
        <taxon>Dimargaritales</taxon>
        <taxon>Dimargaritaceae</taxon>
        <taxon>Tieghemiomyces</taxon>
    </lineage>
</organism>
<evidence type="ECO:0000256" key="3">
    <source>
        <dbReference type="ARBA" id="ARBA00004991"/>
    </source>
</evidence>
<dbReference type="SUPFAM" id="SSF53448">
    <property type="entry name" value="Nucleotide-diphospho-sugar transferases"/>
    <property type="match status" value="1"/>
</dbReference>
<keyword evidence="11 15" id="KW-0472">Membrane</keyword>
<comment type="caution">
    <text evidence="16">The sequence shown here is derived from an EMBL/GenBank/DDBJ whole genome shotgun (WGS) entry which is preliminary data.</text>
</comment>
<dbReference type="AlphaFoldDB" id="A0A9W8A6V1"/>
<evidence type="ECO:0000256" key="14">
    <source>
        <dbReference type="ARBA" id="ARBA00032575"/>
    </source>
</evidence>
<keyword evidence="10 15" id="KW-1133">Transmembrane helix</keyword>
<dbReference type="GO" id="GO:0006679">
    <property type="term" value="P:glucosylceramide biosynthetic process"/>
    <property type="evidence" value="ECO:0007669"/>
    <property type="project" value="TreeGrafter"/>
</dbReference>
<keyword evidence="9 15" id="KW-0812">Transmembrane</keyword>
<evidence type="ECO:0000256" key="5">
    <source>
        <dbReference type="ARBA" id="ARBA00012699"/>
    </source>
</evidence>
<keyword evidence="17" id="KW-1185">Reference proteome</keyword>
<evidence type="ECO:0000313" key="16">
    <source>
        <dbReference type="EMBL" id="KAJ1924757.1"/>
    </source>
</evidence>
<comment type="similarity">
    <text evidence="4">Belongs to the glycosyltransferase 2 family.</text>
</comment>
<reference evidence="16" key="1">
    <citation type="submission" date="2022-07" db="EMBL/GenBank/DDBJ databases">
        <title>Phylogenomic reconstructions and comparative analyses of Kickxellomycotina fungi.</title>
        <authorList>
            <person name="Reynolds N.K."/>
            <person name="Stajich J.E."/>
            <person name="Barry K."/>
            <person name="Grigoriev I.V."/>
            <person name="Crous P."/>
            <person name="Smith M.E."/>
        </authorList>
    </citation>
    <scope>NUCLEOTIDE SEQUENCE</scope>
    <source>
        <strain evidence="16">RSA 861</strain>
    </source>
</reference>
<feature type="transmembrane region" description="Helical" evidence="15">
    <location>
        <begin position="55"/>
        <end position="77"/>
    </location>
</feature>
<feature type="transmembrane region" description="Helical" evidence="15">
    <location>
        <begin position="339"/>
        <end position="361"/>
    </location>
</feature>
<feature type="transmembrane region" description="Helical" evidence="15">
    <location>
        <begin position="403"/>
        <end position="424"/>
    </location>
</feature>
<evidence type="ECO:0000256" key="7">
    <source>
        <dbReference type="ARBA" id="ARBA00022676"/>
    </source>
</evidence>
<protein>
    <recommendedName>
        <fullName evidence="6">Ceramide glucosyltransferase</fullName>
        <ecNumber evidence="5">2.4.1.80</ecNumber>
    </recommendedName>
    <alternativeName>
        <fullName evidence="13">Glucosylceramide synthase</fullName>
    </alternativeName>
    <alternativeName>
        <fullName evidence="14">UDP-glucose ceramide glucosyltransferase</fullName>
    </alternativeName>
    <alternativeName>
        <fullName evidence="12">UDP-glucose:N-acylsphingosine D-glucosyltransferase</fullName>
    </alternativeName>
</protein>
<gene>
    <name evidence="16" type="primary">HSX11_1</name>
    <name evidence="16" type="ORF">IWQ60_004987</name>
</gene>
<dbReference type="PANTHER" id="PTHR12726">
    <property type="entry name" value="CERAMIDE GLUCOSYLTRANSFERASE"/>
    <property type="match status" value="1"/>
</dbReference>
<evidence type="ECO:0000256" key="4">
    <source>
        <dbReference type="ARBA" id="ARBA00006739"/>
    </source>
</evidence>
<evidence type="ECO:0000256" key="2">
    <source>
        <dbReference type="ARBA" id="ARBA00004760"/>
    </source>
</evidence>
<keyword evidence="7 16" id="KW-0328">Glycosyltransferase</keyword>
<proteinExistence type="inferred from homology"/>
<evidence type="ECO:0000256" key="9">
    <source>
        <dbReference type="ARBA" id="ARBA00022692"/>
    </source>
</evidence>
<evidence type="ECO:0000256" key="13">
    <source>
        <dbReference type="ARBA" id="ARBA00031543"/>
    </source>
</evidence>
<dbReference type="PANTHER" id="PTHR12726:SF0">
    <property type="entry name" value="CERAMIDE GLUCOSYLTRANSFERASE"/>
    <property type="match status" value="1"/>
</dbReference>
<evidence type="ECO:0000256" key="12">
    <source>
        <dbReference type="ARBA" id="ARBA00031017"/>
    </source>
</evidence>
<comment type="pathway">
    <text evidence="2">Lipid metabolism; sphingolipid metabolism.</text>
</comment>
<dbReference type="CDD" id="cd02520">
    <property type="entry name" value="Glucosylceramide_synthase"/>
    <property type="match status" value="1"/>
</dbReference>
<sequence length="456" mass="51462">MADPSPDFSGWSPASGPLSTGGLVAAPTFSPWNLHDLPYALLHRSPFASTTVRDAVAIFGIFWWCVMVMFCVSGLWVTKWRYHPPRVEPSSLEWPKRRPEDVPGVSIIRPLKGIDPDLDRNLRSSFEQDYPRLEIIFTAEDGDDPAIPVARALIAEYAPRIAGRVVVSTQRVGFNPKINNIIDGFESCQYEILWMCDSNVYSDSGCLSRSVDQLERTSRPVGIVHHLIYAAQPVGFGAWLETMFINTVHAKMYLAINASGAASCVVGKSNVYYKRHLDALGGLKPFSSYMAEDNTIAQAFWKRGWKHRMTSDLATQSLGRMTLADYFTRRMRWTRTRKYNVTFATVVEPVTESLMCGLLAAFSFHHFYGVPPLPFFGAHLLAWFVCDLQIFRCLAQGQLPCSFAYWAWVWVCRELFALPLYIYAVVGNRVSWRGRQFKLSLQGTITPVDGKVDIET</sequence>
<evidence type="ECO:0000313" key="17">
    <source>
        <dbReference type="Proteomes" id="UP001150569"/>
    </source>
</evidence>
<dbReference type="Gene3D" id="3.90.550.10">
    <property type="entry name" value="Spore Coat Polysaccharide Biosynthesis Protein SpsA, Chain A"/>
    <property type="match status" value="1"/>
</dbReference>
<evidence type="ECO:0000256" key="6">
    <source>
        <dbReference type="ARBA" id="ARBA00019988"/>
    </source>
</evidence>
<evidence type="ECO:0000256" key="15">
    <source>
        <dbReference type="SAM" id="Phobius"/>
    </source>
</evidence>
<dbReference type="InterPro" id="IPR025993">
    <property type="entry name" value="Ceramide_glucosylTrfase"/>
</dbReference>
<comment type="subcellular location">
    <subcellularLocation>
        <location evidence="1">Membrane</location>
        <topology evidence="1">Multi-pass membrane protein</topology>
    </subcellularLocation>
</comment>
<evidence type="ECO:0000256" key="1">
    <source>
        <dbReference type="ARBA" id="ARBA00004141"/>
    </source>
</evidence>
<dbReference type="OrthoDB" id="1483400at2759"/>
<dbReference type="Proteomes" id="UP001150569">
    <property type="component" value="Unassembled WGS sequence"/>
</dbReference>
<dbReference type="InterPro" id="IPR029044">
    <property type="entry name" value="Nucleotide-diphossugar_trans"/>
</dbReference>
<evidence type="ECO:0000256" key="8">
    <source>
        <dbReference type="ARBA" id="ARBA00022679"/>
    </source>
</evidence>
<name>A0A9W8A6V1_9FUNG</name>
<dbReference type="GO" id="GO:0008120">
    <property type="term" value="F:ceramide glucosyltransferase activity"/>
    <property type="evidence" value="ECO:0007669"/>
    <property type="project" value="UniProtKB-EC"/>
</dbReference>
<keyword evidence="8 16" id="KW-0808">Transferase</keyword>
<dbReference type="EMBL" id="JANBPT010000255">
    <property type="protein sequence ID" value="KAJ1924757.1"/>
    <property type="molecule type" value="Genomic_DNA"/>
</dbReference>
<dbReference type="EC" id="2.4.1.80" evidence="5"/>
<accession>A0A9W8A6V1</accession>
<evidence type="ECO:0000256" key="10">
    <source>
        <dbReference type="ARBA" id="ARBA00022989"/>
    </source>
</evidence>